<dbReference type="GO" id="GO:0005737">
    <property type="term" value="C:cytoplasm"/>
    <property type="evidence" value="ECO:0007669"/>
    <property type="project" value="UniProtKB-SubCell"/>
</dbReference>
<protein>
    <recommendedName>
        <fullName evidence="7">Phosphate-specific transport system accessory protein PhoU</fullName>
    </recommendedName>
</protein>
<keyword evidence="6 7" id="KW-0592">Phosphate transport</keyword>
<dbReference type="PANTHER" id="PTHR42930">
    <property type="entry name" value="PHOSPHATE-SPECIFIC TRANSPORT SYSTEM ACCESSORY PROTEIN PHOU"/>
    <property type="match status" value="1"/>
</dbReference>
<dbReference type="InterPro" id="IPR038078">
    <property type="entry name" value="PhoU-like_sf"/>
</dbReference>
<accession>A0ABD5E6C4</accession>
<dbReference type="Proteomes" id="UP001183610">
    <property type="component" value="Unassembled WGS sequence"/>
</dbReference>
<dbReference type="EMBL" id="JAVRET010000064">
    <property type="protein sequence ID" value="MDT0411960.1"/>
    <property type="molecule type" value="Genomic_DNA"/>
</dbReference>
<evidence type="ECO:0000313" key="9">
    <source>
        <dbReference type="EMBL" id="MDT0411960.1"/>
    </source>
</evidence>
<comment type="function">
    <text evidence="7">Plays a role in the regulation of phosphate uptake.</text>
</comment>
<evidence type="ECO:0000313" key="10">
    <source>
        <dbReference type="EMBL" id="MDT0416971.1"/>
    </source>
</evidence>
<evidence type="ECO:0000256" key="1">
    <source>
        <dbReference type="ARBA" id="ARBA00004496"/>
    </source>
</evidence>
<evidence type="ECO:0000256" key="4">
    <source>
        <dbReference type="ARBA" id="ARBA00022448"/>
    </source>
</evidence>
<evidence type="ECO:0000256" key="3">
    <source>
        <dbReference type="ARBA" id="ARBA00011738"/>
    </source>
</evidence>
<keyword evidence="12" id="KW-1185">Reference proteome</keyword>
<evidence type="ECO:0000256" key="6">
    <source>
        <dbReference type="ARBA" id="ARBA00022592"/>
    </source>
</evidence>
<dbReference type="RefSeq" id="WP_007825245.1">
    <property type="nucleotide sequence ID" value="NZ_JAVRER010000022.1"/>
</dbReference>
<dbReference type="SUPFAM" id="SSF109755">
    <property type="entry name" value="PhoU-like"/>
    <property type="match status" value="1"/>
</dbReference>
<dbReference type="PIRSF" id="PIRSF003107">
    <property type="entry name" value="PhoU"/>
    <property type="match status" value="1"/>
</dbReference>
<comment type="subcellular location">
    <subcellularLocation>
        <location evidence="1 7">Cytoplasm</location>
    </subcellularLocation>
</comment>
<comment type="similarity">
    <text evidence="2 7">Belongs to the PhoU family.</text>
</comment>
<keyword evidence="5 7" id="KW-0963">Cytoplasm</keyword>
<dbReference type="FunFam" id="1.20.58.220:FF:000004">
    <property type="entry name" value="Phosphate-specific transport system accessory protein PhoU"/>
    <property type="match status" value="1"/>
</dbReference>
<reference evidence="10" key="2">
    <citation type="submission" date="2024-03" db="EMBL/GenBank/DDBJ databases">
        <title>30 novel species of actinomycetes from the DSMZ collection.</title>
        <authorList>
            <person name="Nouioui I."/>
        </authorList>
    </citation>
    <scope>NUCLEOTIDE SEQUENCE</scope>
    <source>
        <strain evidence="9">DSM 41979</strain>
        <strain evidence="10">DSM 41982</strain>
    </source>
</reference>
<evidence type="ECO:0000256" key="2">
    <source>
        <dbReference type="ARBA" id="ARBA00008107"/>
    </source>
</evidence>
<feature type="domain" description="PhoU" evidence="8">
    <location>
        <begin position="16"/>
        <end position="103"/>
    </location>
</feature>
<dbReference type="GO" id="GO:0006817">
    <property type="term" value="P:phosphate ion transport"/>
    <property type="evidence" value="ECO:0007669"/>
    <property type="project" value="UniProtKB-KW"/>
</dbReference>
<evidence type="ECO:0000259" key="8">
    <source>
        <dbReference type="Pfam" id="PF01895"/>
    </source>
</evidence>
<sequence length="225" mass="25025">MRDAYHEELDSISDDLVEMARLVGSAIGRATTAMLDADLQLAENVIAADARVDELQHELEAKAIELLARQQPVATDLRVVVTSLRMSADLERSGDLAQHVAKQARLRYPESPVPRDLQATLLEMGQLAQRLMAKAAEVIITKDIDLALQLEQDDDEMDLLHRTLFQHLIDERWKHGIETAVDVTLLGRYYERFADHAVSVAKRVVYLVTGEHADAIQAVGPVEGS</sequence>
<proteinExistence type="inferred from homology"/>
<evidence type="ECO:0000313" key="11">
    <source>
        <dbReference type="Proteomes" id="UP001183607"/>
    </source>
</evidence>
<organism evidence="10 11">
    <name type="scientific">Streptomyces evansiae</name>
    <dbReference type="NCBI Taxonomy" id="3075535"/>
    <lineage>
        <taxon>Bacteria</taxon>
        <taxon>Bacillati</taxon>
        <taxon>Actinomycetota</taxon>
        <taxon>Actinomycetes</taxon>
        <taxon>Kitasatosporales</taxon>
        <taxon>Streptomycetaceae</taxon>
        <taxon>Streptomyces</taxon>
    </lineage>
</organism>
<evidence type="ECO:0000256" key="7">
    <source>
        <dbReference type="PIRNR" id="PIRNR003107"/>
    </source>
</evidence>
<dbReference type="PANTHER" id="PTHR42930:SF3">
    <property type="entry name" value="PHOSPHATE-SPECIFIC TRANSPORT SYSTEM ACCESSORY PROTEIN PHOU"/>
    <property type="match status" value="1"/>
</dbReference>
<gene>
    <name evidence="10" type="primary">phoU</name>
    <name evidence="10" type="ORF">RM574_15885</name>
    <name evidence="9" type="ORF">RM698_23290</name>
</gene>
<dbReference type="AlphaFoldDB" id="A0ABD5E6C4"/>
<comment type="caution">
    <text evidence="10">The sequence shown here is derived from an EMBL/GenBank/DDBJ whole genome shotgun (WGS) entry which is preliminary data.</text>
</comment>
<dbReference type="InterPro" id="IPR028366">
    <property type="entry name" value="PhoU"/>
</dbReference>
<name>A0ABD5E6C4_9ACTN</name>
<evidence type="ECO:0000313" key="12">
    <source>
        <dbReference type="Proteomes" id="UP001183610"/>
    </source>
</evidence>
<keyword evidence="4 7" id="KW-0813">Transport</keyword>
<feature type="domain" description="PhoU" evidence="8">
    <location>
        <begin position="121"/>
        <end position="204"/>
    </location>
</feature>
<reference evidence="11 12" key="1">
    <citation type="submission" date="2023-07" db="EMBL/GenBank/DDBJ databases">
        <title>30 novel species of actinomycetes from the DSMZ collection.</title>
        <authorList>
            <person name="Nouioui I."/>
        </authorList>
    </citation>
    <scope>NUCLEOTIDE SEQUENCE [LARGE SCALE GENOMIC DNA]</scope>
    <source>
        <strain evidence="12">DSM 41979</strain>
        <strain evidence="11">DSM 41982</strain>
    </source>
</reference>
<dbReference type="InterPro" id="IPR026022">
    <property type="entry name" value="PhoU_dom"/>
</dbReference>
<dbReference type="Pfam" id="PF01895">
    <property type="entry name" value="PhoU"/>
    <property type="match status" value="2"/>
</dbReference>
<comment type="subunit">
    <text evidence="3 7">Homodimer.</text>
</comment>
<dbReference type="NCBIfam" id="TIGR02135">
    <property type="entry name" value="phoU_full"/>
    <property type="match status" value="1"/>
</dbReference>
<dbReference type="Gene3D" id="1.20.58.220">
    <property type="entry name" value="Phosphate transport system protein phou homolog 2, domain 2"/>
    <property type="match status" value="1"/>
</dbReference>
<evidence type="ECO:0000256" key="5">
    <source>
        <dbReference type="ARBA" id="ARBA00022490"/>
    </source>
</evidence>
<dbReference type="Proteomes" id="UP001183607">
    <property type="component" value="Unassembled WGS sequence"/>
</dbReference>
<dbReference type="EMBL" id="JAVRER010000022">
    <property type="protein sequence ID" value="MDT0416971.1"/>
    <property type="molecule type" value="Genomic_DNA"/>
</dbReference>